<dbReference type="Gene3D" id="3.10.590.10">
    <property type="entry name" value="ph1033 like domains"/>
    <property type="match status" value="1"/>
</dbReference>
<dbReference type="RefSeq" id="WP_218121865.1">
    <property type="nucleotide sequence ID" value="NZ_FNJI01000051.1"/>
</dbReference>
<reference evidence="2 3" key="1">
    <citation type="submission" date="2016-10" db="EMBL/GenBank/DDBJ databases">
        <authorList>
            <person name="de Groot N.N."/>
        </authorList>
    </citation>
    <scope>NUCLEOTIDE SEQUENCE [LARGE SCALE GENOMIC DNA]</scope>
    <source>
        <strain evidence="2 3">DSM 12130</strain>
    </source>
</reference>
<dbReference type="Gene3D" id="1.10.30.50">
    <property type="match status" value="1"/>
</dbReference>
<dbReference type="AlphaFoldDB" id="A0A1H0VJ69"/>
<organism evidence="2 3">
    <name type="scientific">Desulforhopalus singaporensis</name>
    <dbReference type="NCBI Taxonomy" id="91360"/>
    <lineage>
        <taxon>Bacteria</taxon>
        <taxon>Pseudomonadati</taxon>
        <taxon>Thermodesulfobacteriota</taxon>
        <taxon>Desulfobulbia</taxon>
        <taxon>Desulfobulbales</taxon>
        <taxon>Desulfocapsaceae</taxon>
        <taxon>Desulforhopalus</taxon>
    </lineage>
</organism>
<dbReference type="InterPro" id="IPR002711">
    <property type="entry name" value="HNH"/>
</dbReference>
<dbReference type="InterPro" id="IPR003615">
    <property type="entry name" value="HNH_nuc"/>
</dbReference>
<dbReference type="STRING" id="91360.SAMN05660330_04094"/>
<feature type="domain" description="HNH" evidence="1">
    <location>
        <begin position="235"/>
        <end position="291"/>
    </location>
</feature>
<dbReference type="GO" id="GO:0003676">
    <property type="term" value="F:nucleic acid binding"/>
    <property type="evidence" value="ECO:0007669"/>
    <property type="project" value="InterPro"/>
</dbReference>
<accession>A0A1H0VJ69</accession>
<dbReference type="EMBL" id="FNJI01000051">
    <property type="protein sequence ID" value="SDP78235.1"/>
    <property type="molecule type" value="Genomic_DNA"/>
</dbReference>
<dbReference type="CDD" id="cd00085">
    <property type="entry name" value="HNHc"/>
    <property type="match status" value="1"/>
</dbReference>
<sequence length="314" mass="35886">MHQTLIDLFDTSILKKLTGPPEHWLTTFHTGFWGLEKKHHDKWRKLKENDICLFHSTDTVYLYPKPKISKGIIGLGVVGSTNKKDTLEWIGEIQSTQNQWPYLINFKELFWFGLTSKIENETIRAKIAKGNQRLAEDILYLSDKAISFNEMDQHDCRIPAQGSISDLSIASNPGLKLLVSSRLGDSFSFTEQYDPSEVEKTHQSKEGAVKTITVNSYERDKNARQECIKVHGAKCQICEFDFSKIYGQIGDGFIHVHHKVPLSEIGEEYFLDPINDLVPVCPNCHAMIHRRKPVFTVEELKRLIAPKAKSCREG</sequence>
<name>A0A1H0VJ69_9BACT</name>
<keyword evidence="2" id="KW-0540">Nuclease</keyword>
<gene>
    <name evidence="2" type="ORF">SAMN05660330_04094</name>
</gene>
<proteinExistence type="predicted"/>
<evidence type="ECO:0000313" key="3">
    <source>
        <dbReference type="Proteomes" id="UP000199073"/>
    </source>
</evidence>
<keyword evidence="2" id="KW-0255">Endonuclease</keyword>
<dbReference type="GO" id="GO:0008270">
    <property type="term" value="F:zinc ion binding"/>
    <property type="evidence" value="ECO:0007669"/>
    <property type="project" value="InterPro"/>
</dbReference>
<dbReference type="GO" id="GO:0004519">
    <property type="term" value="F:endonuclease activity"/>
    <property type="evidence" value="ECO:0007669"/>
    <property type="project" value="UniProtKB-KW"/>
</dbReference>
<evidence type="ECO:0000313" key="2">
    <source>
        <dbReference type="EMBL" id="SDP78235.1"/>
    </source>
</evidence>
<protein>
    <submittedName>
        <fullName evidence="2">HNH endonuclease</fullName>
    </submittedName>
</protein>
<dbReference type="SUPFAM" id="SSF88697">
    <property type="entry name" value="PUA domain-like"/>
    <property type="match status" value="1"/>
</dbReference>
<dbReference type="Pfam" id="PF01844">
    <property type="entry name" value="HNH"/>
    <property type="match status" value="1"/>
</dbReference>
<dbReference type="InterPro" id="IPR015947">
    <property type="entry name" value="PUA-like_sf"/>
</dbReference>
<dbReference type="Proteomes" id="UP000199073">
    <property type="component" value="Unassembled WGS sequence"/>
</dbReference>
<keyword evidence="3" id="KW-1185">Reference proteome</keyword>
<keyword evidence="2" id="KW-0378">Hydrolase</keyword>
<evidence type="ECO:0000259" key="1">
    <source>
        <dbReference type="Pfam" id="PF01844"/>
    </source>
</evidence>